<accession>A0AAI8FN49</accession>
<dbReference type="Pfam" id="PF05621">
    <property type="entry name" value="TniB"/>
    <property type="match status" value="1"/>
</dbReference>
<evidence type="ECO:0000313" key="2">
    <source>
        <dbReference type="EMBL" id="AIO67231.1"/>
    </source>
</evidence>
<dbReference type="InterPro" id="IPR008868">
    <property type="entry name" value="TniB"/>
</dbReference>
<dbReference type="EMBL" id="CP008726">
    <property type="protein sequence ID" value="AIO67231.1"/>
    <property type="molecule type" value="Genomic_DNA"/>
</dbReference>
<dbReference type="InterPro" id="IPR027417">
    <property type="entry name" value="P-loop_NTPase"/>
</dbReference>
<name>A0AAI8FN49_9BURK</name>
<dbReference type="SMART" id="SM00382">
    <property type="entry name" value="AAA"/>
    <property type="match status" value="1"/>
</dbReference>
<dbReference type="Proteomes" id="UP000029424">
    <property type="component" value="Chromosome 1"/>
</dbReference>
<keyword evidence="3" id="KW-1185">Reference proteome</keyword>
<evidence type="ECO:0000313" key="3">
    <source>
        <dbReference type="Proteomes" id="UP000029424"/>
    </source>
</evidence>
<dbReference type="PANTHER" id="PTHR35894">
    <property type="entry name" value="GENERAL SECRETION PATHWAY PROTEIN A-RELATED"/>
    <property type="match status" value="1"/>
</dbReference>
<protein>
    <submittedName>
        <fullName evidence="2">Bacterial TniB family protein</fullName>
    </submittedName>
</protein>
<dbReference type="AlphaFoldDB" id="A0AAI8FN49"/>
<reference evidence="2 3" key="1">
    <citation type="submission" date="2014-06" db="EMBL/GenBank/DDBJ databases">
        <authorList>
            <person name="Bishop-Lilly K.A."/>
            <person name="Broomall S.M."/>
            <person name="Chain P.S."/>
            <person name="Chertkov O."/>
            <person name="Coyne S.R."/>
            <person name="Daligault H.E."/>
            <person name="Davenport K.W."/>
            <person name="Erkkila T."/>
            <person name="Frey K.G."/>
            <person name="Gibbons H.S."/>
            <person name="Gu W."/>
            <person name="Jaissle J."/>
            <person name="Johnson S.L."/>
            <person name="Koroleva G.I."/>
            <person name="Ladner J.T."/>
            <person name="Lo C.-C."/>
            <person name="Minogue T.D."/>
            <person name="Munk C."/>
            <person name="Palacios G.F."/>
            <person name="Redden C.L."/>
            <person name="Rosenzweig C.N."/>
            <person name="Scholz M.B."/>
            <person name="Teshima H."/>
            <person name="Xu Y."/>
        </authorList>
    </citation>
    <scope>NUCLEOTIDE SEQUENCE [LARGE SCALE GENOMIC DNA]</scope>
    <source>
        <strain evidence="2 3">EO147</strain>
    </source>
</reference>
<dbReference type="SUPFAM" id="SSF52540">
    <property type="entry name" value="P-loop containing nucleoside triphosphate hydrolases"/>
    <property type="match status" value="1"/>
</dbReference>
<gene>
    <name evidence="2" type="ORF">DM82_3247</name>
</gene>
<dbReference type="InterPro" id="IPR052026">
    <property type="entry name" value="ExeA_AAA_ATPase_DNA-bind"/>
</dbReference>
<dbReference type="KEGG" id="bok:DM82_3247"/>
<dbReference type="PANTHER" id="PTHR35894:SF1">
    <property type="entry name" value="PHOSPHORIBULOKINASE _ URIDINE KINASE FAMILY"/>
    <property type="match status" value="1"/>
</dbReference>
<proteinExistence type="predicted"/>
<evidence type="ECO:0000259" key="1">
    <source>
        <dbReference type="SMART" id="SM00382"/>
    </source>
</evidence>
<dbReference type="InterPro" id="IPR003593">
    <property type="entry name" value="AAA+_ATPase"/>
</dbReference>
<dbReference type="Gene3D" id="3.40.50.300">
    <property type="entry name" value="P-loop containing nucleotide triphosphate hydrolases"/>
    <property type="match status" value="1"/>
</dbReference>
<sequence length="330" mass="37504">MNLSNLRSKPSIPRFIVKNNVLCAATVQRIRTNFIHFPHVQRILTSLDRVYSYHCINEEADHIMLVGESGVGKSTLLAMYANKHPPIEHDEFTEVPVLYAALGPSPTPKTLAHTLLKALGDQKWYMGREVELSARLVFLIKQCHVRLVIIDEANHLIDRGGEKTLHTAADWIKRLVDATRVSFVLAGIPRTTRLLDTNDQLRDRFREVIEIERLSIDSKPAALEFCSALRTFKRYLKDLPTIDISSSDVTSLFAFATDGRLRDIRRLLVRAVELAYEQHSPKLTDLILAESFRQVIYPCAPDNRNPFHKTFNKTPLVRIGEPFASDKGAK</sequence>
<organism evidence="2 3">
    <name type="scientific">Burkholderia oklahomensis</name>
    <dbReference type="NCBI Taxonomy" id="342113"/>
    <lineage>
        <taxon>Bacteria</taxon>
        <taxon>Pseudomonadati</taxon>
        <taxon>Pseudomonadota</taxon>
        <taxon>Betaproteobacteria</taxon>
        <taxon>Burkholderiales</taxon>
        <taxon>Burkholderiaceae</taxon>
        <taxon>Burkholderia</taxon>
        <taxon>pseudomallei group</taxon>
    </lineage>
</organism>
<feature type="domain" description="AAA+ ATPase" evidence="1">
    <location>
        <begin position="59"/>
        <end position="215"/>
    </location>
</feature>